<accession>A0ABD3JEQ3</accession>
<sequence>MNSSIRLFAVFMIIAALLHACSGETRVQIYNSLPGGVTLTVHCKAIKGKDRGQDLGAQQIPPGGMWEFHFRPRSALFSCSFQWPSQFHNFDIYEEKRDDKRCYDKCQWFVQPTGPCLERTMCEKWKS</sequence>
<dbReference type="PANTHER" id="PTHR31232">
    <property type="match status" value="1"/>
</dbReference>
<evidence type="ECO:0000256" key="1">
    <source>
        <dbReference type="ARBA" id="ARBA00004613"/>
    </source>
</evidence>
<keyword evidence="3 6" id="KW-0713">Self-incompatibility</keyword>
<comment type="subcellular location">
    <subcellularLocation>
        <location evidence="1 6">Secreted</location>
    </subcellularLocation>
</comment>
<evidence type="ECO:0000256" key="2">
    <source>
        <dbReference type="ARBA" id="ARBA00005581"/>
    </source>
</evidence>
<evidence type="ECO:0000256" key="6">
    <source>
        <dbReference type="RuleBase" id="RU367044"/>
    </source>
</evidence>
<proteinExistence type="inferred from homology"/>
<evidence type="ECO:0000256" key="3">
    <source>
        <dbReference type="ARBA" id="ARBA00022471"/>
    </source>
</evidence>
<dbReference type="EMBL" id="JBJKBG010000008">
    <property type="protein sequence ID" value="KAL3725780.1"/>
    <property type="molecule type" value="Genomic_DNA"/>
</dbReference>
<organism evidence="7 8">
    <name type="scientific">Eucalyptus globulus</name>
    <name type="common">Tasmanian blue gum</name>
    <dbReference type="NCBI Taxonomy" id="34317"/>
    <lineage>
        <taxon>Eukaryota</taxon>
        <taxon>Viridiplantae</taxon>
        <taxon>Streptophyta</taxon>
        <taxon>Embryophyta</taxon>
        <taxon>Tracheophyta</taxon>
        <taxon>Spermatophyta</taxon>
        <taxon>Magnoliopsida</taxon>
        <taxon>eudicotyledons</taxon>
        <taxon>Gunneridae</taxon>
        <taxon>Pentapetalae</taxon>
        <taxon>rosids</taxon>
        <taxon>malvids</taxon>
        <taxon>Myrtales</taxon>
        <taxon>Myrtaceae</taxon>
        <taxon>Myrtoideae</taxon>
        <taxon>Eucalypteae</taxon>
        <taxon>Eucalyptus</taxon>
    </lineage>
</organism>
<dbReference type="Pfam" id="PF05938">
    <property type="entry name" value="Self-incomp_S1"/>
    <property type="match status" value="1"/>
</dbReference>
<dbReference type="GO" id="GO:0060320">
    <property type="term" value="P:rejection of self pollen"/>
    <property type="evidence" value="ECO:0007669"/>
    <property type="project" value="UniProtKB-KW"/>
</dbReference>
<evidence type="ECO:0000256" key="4">
    <source>
        <dbReference type="ARBA" id="ARBA00022525"/>
    </source>
</evidence>
<reference evidence="7 8" key="1">
    <citation type="submission" date="2024-11" db="EMBL/GenBank/DDBJ databases">
        <title>Chromosome-level genome assembly of Eucalyptus globulus Labill. provides insights into its genome evolution.</title>
        <authorList>
            <person name="Li X."/>
        </authorList>
    </citation>
    <scope>NUCLEOTIDE SEQUENCE [LARGE SCALE GENOMIC DNA]</scope>
    <source>
        <strain evidence="7">CL2024</strain>
        <tissue evidence="7">Fresh tender leaves</tissue>
    </source>
</reference>
<keyword evidence="5 6" id="KW-0732">Signal</keyword>
<dbReference type="AlphaFoldDB" id="A0ABD3JEQ3"/>
<protein>
    <recommendedName>
        <fullName evidence="6">S-protein homolog</fullName>
    </recommendedName>
</protein>
<feature type="chain" id="PRO_5044529543" description="S-protein homolog" evidence="6">
    <location>
        <begin position="24"/>
        <end position="127"/>
    </location>
</feature>
<dbReference type="Proteomes" id="UP001634007">
    <property type="component" value="Unassembled WGS sequence"/>
</dbReference>
<dbReference type="InterPro" id="IPR010264">
    <property type="entry name" value="Self-incomp_S1"/>
</dbReference>
<evidence type="ECO:0000313" key="8">
    <source>
        <dbReference type="Proteomes" id="UP001634007"/>
    </source>
</evidence>
<comment type="similarity">
    <text evidence="2 6">Belongs to the plant self-incompatibility (S1) protein family.</text>
</comment>
<name>A0ABD3JEQ3_EUCGL</name>
<evidence type="ECO:0000313" key="7">
    <source>
        <dbReference type="EMBL" id="KAL3725780.1"/>
    </source>
</evidence>
<keyword evidence="8" id="KW-1185">Reference proteome</keyword>
<evidence type="ECO:0000256" key="5">
    <source>
        <dbReference type="ARBA" id="ARBA00022729"/>
    </source>
</evidence>
<dbReference type="PANTHER" id="PTHR31232:SF148">
    <property type="entry name" value="S-PROTEIN HOMOLOG"/>
    <property type="match status" value="1"/>
</dbReference>
<keyword evidence="4 6" id="KW-0964">Secreted</keyword>
<comment type="caution">
    <text evidence="7">The sequence shown here is derived from an EMBL/GenBank/DDBJ whole genome shotgun (WGS) entry which is preliminary data.</text>
</comment>
<gene>
    <name evidence="7" type="ORF">ACJRO7_030759</name>
</gene>
<feature type="signal peptide" evidence="6">
    <location>
        <begin position="1"/>
        <end position="23"/>
    </location>
</feature>
<dbReference type="GO" id="GO:0005576">
    <property type="term" value="C:extracellular region"/>
    <property type="evidence" value="ECO:0007669"/>
    <property type="project" value="UniProtKB-SubCell"/>
</dbReference>